<dbReference type="EMBL" id="CM042012">
    <property type="protein sequence ID" value="KAI3750246.1"/>
    <property type="molecule type" value="Genomic_DNA"/>
</dbReference>
<keyword evidence="2" id="KW-1185">Reference proteome</keyword>
<dbReference type="Proteomes" id="UP001055811">
    <property type="component" value="Linkage Group LG04"/>
</dbReference>
<reference evidence="1 2" key="2">
    <citation type="journal article" date="2022" name="Mol. Ecol. Resour.">
        <title>The genomes of chicory, endive, great burdock and yacon provide insights into Asteraceae paleo-polyploidization history and plant inulin production.</title>
        <authorList>
            <person name="Fan W."/>
            <person name="Wang S."/>
            <person name="Wang H."/>
            <person name="Wang A."/>
            <person name="Jiang F."/>
            <person name="Liu H."/>
            <person name="Zhao H."/>
            <person name="Xu D."/>
            <person name="Zhang Y."/>
        </authorList>
    </citation>
    <scope>NUCLEOTIDE SEQUENCE [LARGE SCALE GENOMIC DNA]</scope>
    <source>
        <strain evidence="2">cv. Punajuju</strain>
        <tissue evidence="1">Leaves</tissue>
    </source>
</reference>
<reference evidence="2" key="1">
    <citation type="journal article" date="2022" name="Mol. Ecol. Resour.">
        <title>The genomes of chicory, endive, great burdock and yacon provide insights into Asteraceae palaeo-polyploidization history and plant inulin production.</title>
        <authorList>
            <person name="Fan W."/>
            <person name="Wang S."/>
            <person name="Wang H."/>
            <person name="Wang A."/>
            <person name="Jiang F."/>
            <person name="Liu H."/>
            <person name="Zhao H."/>
            <person name="Xu D."/>
            <person name="Zhang Y."/>
        </authorList>
    </citation>
    <scope>NUCLEOTIDE SEQUENCE [LARGE SCALE GENOMIC DNA]</scope>
    <source>
        <strain evidence="2">cv. Punajuju</strain>
    </source>
</reference>
<gene>
    <name evidence="1" type="ORF">L2E82_20879</name>
</gene>
<sequence>MHRIVSTSIMQREGGEKVSGDDVTFLWVLLDPSRFLHLPFALATALSTHSTGASTSSPLARGYFITRLARSYGILTAPVAASLTALPPSRTTAHTLERMRLIELQRPEQYIRAPTEPSEAPQPTYAQPGRRRRRPAPPAPEPAQPQPQQDDSPALSRLEARVTRIEGQLTRVLDQLEWIGEVLIQTASTQGRHPRPFPVRSHDHEAGPSRPPGGD</sequence>
<evidence type="ECO:0000313" key="2">
    <source>
        <dbReference type="Proteomes" id="UP001055811"/>
    </source>
</evidence>
<protein>
    <submittedName>
        <fullName evidence="1">Uncharacterized protein</fullName>
    </submittedName>
</protein>
<evidence type="ECO:0000313" key="1">
    <source>
        <dbReference type="EMBL" id="KAI3750246.1"/>
    </source>
</evidence>
<proteinExistence type="predicted"/>
<accession>A0ACB9DUV7</accession>
<comment type="caution">
    <text evidence="1">The sequence shown here is derived from an EMBL/GenBank/DDBJ whole genome shotgun (WGS) entry which is preliminary data.</text>
</comment>
<name>A0ACB9DUV7_CICIN</name>
<organism evidence="1 2">
    <name type="scientific">Cichorium intybus</name>
    <name type="common">Chicory</name>
    <dbReference type="NCBI Taxonomy" id="13427"/>
    <lineage>
        <taxon>Eukaryota</taxon>
        <taxon>Viridiplantae</taxon>
        <taxon>Streptophyta</taxon>
        <taxon>Embryophyta</taxon>
        <taxon>Tracheophyta</taxon>
        <taxon>Spermatophyta</taxon>
        <taxon>Magnoliopsida</taxon>
        <taxon>eudicotyledons</taxon>
        <taxon>Gunneridae</taxon>
        <taxon>Pentapetalae</taxon>
        <taxon>asterids</taxon>
        <taxon>campanulids</taxon>
        <taxon>Asterales</taxon>
        <taxon>Asteraceae</taxon>
        <taxon>Cichorioideae</taxon>
        <taxon>Cichorieae</taxon>
        <taxon>Cichoriinae</taxon>
        <taxon>Cichorium</taxon>
    </lineage>
</organism>